<evidence type="ECO:0000313" key="2">
    <source>
        <dbReference type="EMBL" id="MFC3606537.1"/>
    </source>
</evidence>
<reference evidence="3" key="1">
    <citation type="journal article" date="2019" name="Int. J. Syst. Evol. Microbiol.">
        <title>The Global Catalogue of Microorganisms (GCM) 10K type strain sequencing project: providing services to taxonomists for standard genome sequencing and annotation.</title>
        <authorList>
            <consortium name="The Broad Institute Genomics Platform"/>
            <consortium name="The Broad Institute Genome Sequencing Center for Infectious Disease"/>
            <person name="Wu L."/>
            <person name="Ma J."/>
        </authorList>
    </citation>
    <scope>NUCLEOTIDE SEQUENCE [LARGE SCALE GENOMIC DNA]</scope>
    <source>
        <strain evidence="3">KCTC 42447</strain>
    </source>
</reference>
<dbReference type="RefSeq" id="WP_386360649.1">
    <property type="nucleotide sequence ID" value="NZ_JBHRXZ010000002.1"/>
</dbReference>
<dbReference type="InterPro" id="IPR049711">
    <property type="entry name" value="PA3371-like"/>
</dbReference>
<dbReference type="Proteomes" id="UP001595630">
    <property type="component" value="Unassembled WGS sequence"/>
</dbReference>
<dbReference type="EMBL" id="JBHRXZ010000002">
    <property type="protein sequence ID" value="MFC3606537.1"/>
    <property type="molecule type" value="Genomic_DNA"/>
</dbReference>
<name>A0ABV7T0A0_9GAMM</name>
<gene>
    <name evidence="2" type="ORF">ACFOMF_01885</name>
</gene>
<evidence type="ECO:0000313" key="3">
    <source>
        <dbReference type="Proteomes" id="UP001595630"/>
    </source>
</evidence>
<accession>A0ABV7T0A0</accession>
<protein>
    <submittedName>
        <fullName evidence="2">PA3371 family protein</fullName>
    </submittedName>
</protein>
<evidence type="ECO:0000256" key="1">
    <source>
        <dbReference type="SAM" id="Phobius"/>
    </source>
</evidence>
<keyword evidence="1" id="KW-1133">Transmembrane helix</keyword>
<feature type="transmembrane region" description="Helical" evidence="1">
    <location>
        <begin position="34"/>
        <end position="50"/>
    </location>
</feature>
<organism evidence="2 3">
    <name type="scientific">Stutzerimonas tarimensis</name>
    <dbReference type="NCBI Taxonomy" id="1507735"/>
    <lineage>
        <taxon>Bacteria</taxon>
        <taxon>Pseudomonadati</taxon>
        <taxon>Pseudomonadota</taxon>
        <taxon>Gammaproteobacteria</taxon>
        <taxon>Pseudomonadales</taxon>
        <taxon>Pseudomonadaceae</taxon>
        <taxon>Stutzerimonas</taxon>
    </lineage>
</organism>
<keyword evidence="3" id="KW-1185">Reference proteome</keyword>
<keyword evidence="1" id="KW-0812">Transmembrane</keyword>
<keyword evidence="1" id="KW-0472">Membrane</keyword>
<proteinExistence type="predicted"/>
<comment type="caution">
    <text evidence="2">The sequence shown here is derived from an EMBL/GenBank/DDBJ whole genome shotgun (WGS) entry which is preliminary data.</text>
</comment>
<sequence length="60" mass="6410">MSKAAFLFLGAVFVCGFIVLLAPASEAWNAIGKIGLALFSVLLFGALLVGRRIKFDPVLR</sequence>
<dbReference type="NCBIfam" id="NF041882">
    <property type="entry name" value="PA3371_fam"/>
    <property type="match status" value="1"/>
</dbReference>